<dbReference type="InterPro" id="IPR052358">
    <property type="entry name" value="Aro_Compnd_Degr_Hydrolases"/>
</dbReference>
<dbReference type="PANTHER" id="PTHR35563:SF2">
    <property type="entry name" value="BARREL METAL-DEPENDENT HYDROLASE, PUTATIVE (AFU_ORTHOLOGUE AFUA_1G16240)-RELATED"/>
    <property type="match status" value="1"/>
</dbReference>
<evidence type="ECO:0000259" key="1">
    <source>
        <dbReference type="Pfam" id="PF04909"/>
    </source>
</evidence>
<dbReference type="PANTHER" id="PTHR35563">
    <property type="entry name" value="BARREL METAL-DEPENDENT HYDROLASE, PUTATIVE (AFU_ORTHOLOGUE AFUA_1G16240)-RELATED"/>
    <property type="match status" value="1"/>
</dbReference>
<dbReference type="InterPro" id="IPR006680">
    <property type="entry name" value="Amidohydro-rel"/>
</dbReference>
<accession>A0ABZ0PGN8</accession>
<organism evidence="2 3">
    <name type="scientific">Sediminicoccus rosea</name>
    <dbReference type="NCBI Taxonomy" id="1225128"/>
    <lineage>
        <taxon>Bacteria</taxon>
        <taxon>Pseudomonadati</taxon>
        <taxon>Pseudomonadota</taxon>
        <taxon>Alphaproteobacteria</taxon>
        <taxon>Acetobacterales</taxon>
        <taxon>Roseomonadaceae</taxon>
        <taxon>Sediminicoccus</taxon>
    </lineage>
</organism>
<dbReference type="RefSeq" id="WP_318648764.1">
    <property type="nucleotide sequence ID" value="NZ_CP137852.1"/>
</dbReference>
<reference evidence="2 3" key="1">
    <citation type="submission" date="2023-11" db="EMBL/GenBank/DDBJ databases">
        <title>Arctic aerobic anoxygenic photoheterotroph Sediminicoccus rosea KRV36 adapts its photosynthesis to long days of polar summer.</title>
        <authorList>
            <person name="Tomasch J."/>
            <person name="Kopejtka K."/>
            <person name="Bily T."/>
            <person name="Gardiner A.T."/>
            <person name="Gardian Z."/>
            <person name="Shivaramu S."/>
            <person name="Koblizek M."/>
            <person name="Engelhardt F."/>
            <person name="Kaftan D."/>
        </authorList>
    </citation>
    <scope>NUCLEOTIDE SEQUENCE [LARGE SCALE GENOMIC DNA]</scope>
    <source>
        <strain evidence="2 3">R-30</strain>
    </source>
</reference>
<name>A0ABZ0PGN8_9PROT</name>
<dbReference type="Pfam" id="PF04909">
    <property type="entry name" value="Amidohydro_2"/>
    <property type="match status" value="1"/>
</dbReference>
<dbReference type="InterPro" id="IPR032466">
    <property type="entry name" value="Metal_Hydrolase"/>
</dbReference>
<sequence>MPRPPAMAMPPLACDTHTHVFDAARYPYQATRGYTPPDNGVARLLALHDALGIARGVVVQASVHGTDNRAVLDAAGTHPDRLRAIVAVSEGVTEAEIAAMHAKGARGIRVNLVDKGGMPFRSLDALADVAEVIRPFGWHVELLVHVEEQPAQLRALAEAMRLPVSVGHIGYTKVARGGIAHPGYQEFLAMLRDGLFWVKLTGLCRISAEAAFPYSDTASFARAVIAAAPERVIWGSDWPHVAHFDKPMPNDGDMLGLLAEWEPDAAKRAMILSGNPARLYGF</sequence>
<proteinExistence type="predicted"/>
<feature type="domain" description="Amidohydrolase-related" evidence="1">
    <location>
        <begin position="14"/>
        <end position="282"/>
    </location>
</feature>
<protein>
    <submittedName>
        <fullName evidence="2">Amidohydrolase family protein</fullName>
    </submittedName>
</protein>
<evidence type="ECO:0000313" key="3">
    <source>
        <dbReference type="Proteomes" id="UP001305521"/>
    </source>
</evidence>
<dbReference type="SUPFAM" id="SSF51556">
    <property type="entry name" value="Metallo-dependent hydrolases"/>
    <property type="match status" value="1"/>
</dbReference>
<evidence type="ECO:0000313" key="2">
    <source>
        <dbReference type="EMBL" id="WPB84800.1"/>
    </source>
</evidence>
<keyword evidence="3" id="KW-1185">Reference proteome</keyword>
<dbReference type="Gene3D" id="3.20.20.140">
    <property type="entry name" value="Metal-dependent hydrolases"/>
    <property type="match status" value="1"/>
</dbReference>
<dbReference type="EMBL" id="CP137852">
    <property type="protein sequence ID" value="WPB84800.1"/>
    <property type="molecule type" value="Genomic_DNA"/>
</dbReference>
<gene>
    <name evidence="2" type="ORF">R9Z33_22240</name>
</gene>
<dbReference type="Proteomes" id="UP001305521">
    <property type="component" value="Chromosome"/>
</dbReference>